<comment type="caution">
    <text evidence="1">The sequence shown here is derived from an EMBL/GenBank/DDBJ whole genome shotgun (WGS) entry which is preliminary data.</text>
</comment>
<dbReference type="EMBL" id="JACIBS010000015">
    <property type="protein sequence ID" value="MBB3666277.1"/>
    <property type="molecule type" value="Genomic_DNA"/>
</dbReference>
<name>A0A839XU65_9PSEU</name>
<proteinExistence type="predicted"/>
<protein>
    <submittedName>
        <fullName evidence="1">Uncharacterized protein</fullName>
    </submittedName>
</protein>
<sequence length="34" mass="3467">FAVGQTAFTGAFNLLMGSLSAQLHDALAAALEET</sequence>
<feature type="non-terminal residue" evidence="1">
    <location>
        <position position="1"/>
    </location>
</feature>
<keyword evidence="2" id="KW-1185">Reference proteome</keyword>
<dbReference type="AlphaFoldDB" id="A0A839XU65"/>
<gene>
    <name evidence="1" type="ORF">FB384_005238</name>
</gene>
<evidence type="ECO:0000313" key="1">
    <source>
        <dbReference type="EMBL" id="MBB3666277.1"/>
    </source>
</evidence>
<organism evidence="1 2">
    <name type="scientific">Prauserella sediminis</name>
    <dbReference type="NCBI Taxonomy" id="577680"/>
    <lineage>
        <taxon>Bacteria</taxon>
        <taxon>Bacillati</taxon>
        <taxon>Actinomycetota</taxon>
        <taxon>Actinomycetes</taxon>
        <taxon>Pseudonocardiales</taxon>
        <taxon>Pseudonocardiaceae</taxon>
        <taxon>Prauserella</taxon>
        <taxon>Prauserella salsuginis group</taxon>
    </lineage>
</organism>
<reference evidence="1 2" key="1">
    <citation type="submission" date="2020-08" db="EMBL/GenBank/DDBJ databases">
        <title>Sequencing the genomes of 1000 actinobacteria strains.</title>
        <authorList>
            <person name="Klenk H.-P."/>
        </authorList>
    </citation>
    <scope>NUCLEOTIDE SEQUENCE [LARGE SCALE GENOMIC DNA]</scope>
    <source>
        <strain evidence="1 2">DSM 45267</strain>
    </source>
</reference>
<dbReference type="Proteomes" id="UP000564573">
    <property type="component" value="Unassembled WGS sequence"/>
</dbReference>
<accession>A0A839XU65</accession>
<evidence type="ECO:0000313" key="2">
    <source>
        <dbReference type="Proteomes" id="UP000564573"/>
    </source>
</evidence>